<evidence type="ECO:0000259" key="10">
    <source>
        <dbReference type="Pfam" id="PF01930"/>
    </source>
</evidence>
<evidence type="ECO:0000256" key="7">
    <source>
        <dbReference type="ARBA" id="ARBA00023118"/>
    </source>
</evidence>
<dbReference type="GO" id="GO:0046872">
    <property type="term" value="F:metal ion binding"/>
    <property type="evidence" value="ECO:0007669"/>
    <property type="project" value="UniProtKB-KW"/>
</dbReference>
<dbReference type="EMBL" id="DXBJ01000032">
    <property type="protein sequence ID" value="HIZ57886.1"/>
    <property type="molecule type" value="Genomic_DNA"/>
</dbReference>
<evidence type="ECO:0000256" key="5">
    <source>
        <dbReference type="ARBA" id="ARBA00023004"/>
    </source>
</evidence>
<proteinExistence type="inferred from homology"/>
<comment type="caution">
    <text evidence="11">The sequence shown here is derived from an EMBL/GenBank/DDBJ whole genome shotgun (WGS) entry which is preliminary data.</text>
</comment>
<dbReference type="InterPro" id="IPR022765">
    <property type="entry name" value="Dna2/Cas4_DUF83"/>
</dbReference>
<evidence type="ECO:0000256" key="8">
    <source>
        <dbReference type="ARBA" id="ARBA00023211"/>
    </source>
</evidence>
<evidence type="ECO:0000313" key="11">
    <source>
        <dbReference type="EMBL" id="HIZ57886.1"/>
    </source>
</evidence>
<keyword evidence="4 9" id="KW-0269">Exonuclease</keyword>
<comment type="cofactor">
    <cofactor evidence="9">
        <name>iron-sulfur cluster</name>
        <dbReference type="ChEBI" id="CHEBI:30408"/>
    </cofactor>
</comment>
<dbReference type="EC" id="3.1.12.1" evidence="9"/>
<accession>A0A9D2FGE6</accession>
<feature type="domain" description="DUF83" evidence="10">
    <location>
        <begin position="103"/>
        <end position="197"/>
    </location>
</feature>
<keyword evidence="6 9" id="KW-0411">Iron-sulfur</keyword>
<dbReference type="AlphaFoldDB" id="A0A9D2FGE6"/>
<dbReference type="NCBIfam" id="TIGR00372">
    <property type="entry name" value="cas4"/>
    <property type="match status" value="1"/>
</dbReference>
<keyword evidence="3 9" id="KW-0378">Hydrolase</keyword>
<dbReference type="GO" id="GO:0051536">
    <property type="term" value="F:iron-sulfur cluster binding"/>
    <property type="evidence" value="ECO:0007669"/>
    <property type="project" value="UniProtKB-KW"/>
</dbReference>
<dbReference type="InterPro" id="IPR011604">
    <property type="entry name" value="PDDEXK-like_dom_sf"/>
</dbReference>
<name>A0A9D2FGE6_9FIRM</name>
<sequence length="226" mass="25792">MDPDRDLQMSGIQHFCFCRRQWALIHLEQQWAENLRTAEGHLLHERCHDEALHEKRGNLLTVRGLRVVSHRLHLSGICDVVEFHADPAGVPLQGYPGLWLPLPVEYKHGAPKSSDADRLQLCAQAMALEEMLVCEIPRGALFYAETRRREWVDLTPELRQKTQAVAGEMNDYFERGYTPKVKPGKHCNACSLKELCLPVLCRRADPTGYIRTHLEETEADAPCESC</sequence>
<keyword evidence="5 9" id="KW-0408">Iron</keyword>
<evidence type="ECO:0000256" key="6">
    <source>
        <dbReference type="ARBA" id="ARBA00023014"/>
    </source>
</evidence>
<protein>
    <recommendedName>
        <fullName evidence="9">CRISPR-associated exonuclease Cas4</fullName>
        <ecNumber evidence="9">3.1.12.1</ecNumber>
    </recommendedName>
</protein>
<evidence type="ECO:0000313" key="12">
    <source>
        <dbReference type="Proteomes" id="UP000824065"/>
    </source>
</evidence>
<keyword evidence="7 9" id="KW-0051">Antiviral defense</keyword>
<organism evidence="11 12">
    <name type="scientific">Candidatus Faecalibacterium gallistercoris</name>
    <dbReference type="NCBI Taxonomy" id="2838579"/>
    <lineage>
        <taxon>Bacteria</taxon>
        <taxon>Bacillati</taxon>
        <taxon>Bacillota</taxon>
        <taxon>Clostridia</taxon>
        <taxon>Eubacteriales</taxon>
        <taxon>Oscillospiraceae</taxon>
        <taxon>Faecalibacterium</taxon>
    </lineage>
</organism>
<keyword evidence="2 9" id="KW-0479">Metal-binding</keyword>
<evidence type="ECO:0000256" key="3">
    <source>
        <dbReference type="ARBA" id="ARBA00022801"/>
    </source>
</evidence>
<dbReference type="Proteomes" id="UP000824065">
    <property type="component" value="Unassembled WGS sequence"/>
</dbReference>
<dbReference type="GO" id="GO:0051607">
    <property type="term" value="P:defense response to virus"/>
    <property type="evidence" value="ECO:0007669"/>
    <property type="project" value="UniProtKB-KW"/>
</dbReference>
<gene>
    <name evidence="11" type="primary">cas4</name>
    <name evidence="11" type="ORF">H9725_04800</name>
</gene>
<evidence type="ECO:0000256" key="1">
    <source>
        <dbReference type="ARBA" id="ARBA00022722"/>
    </source>
</evidence>
<comment type="function">
    <text evidence="9">CRISPR (clustered regularly interspaced short palindromic repeat) is an adaptive immune system that provides protection against mobile genetic elements (viruses, transposable elements and conjugative plasmids). CRISPR clusters contain sequences complementary to antecedent mobile elements and target invading nucleic acids. CRISPR clusters are transcribed and processed into CRISPR RNA (crRNA).</text>
</comment>
<keyword evidence="8 9" id="KW-0464">Manganese</keyword>
<comment type="cofactor">
    <cofactor evidence="9">
        <name>Mg(2+)</name>
        <dbReference type="ChEBI" id="CHEBI:18420"/>
    </cofactor>
    <cofactor evidence="9">
        <name>Mn(2+)</name>
        <dbReference type="ChEBI" id="CHEBI:29035"/>
    </cofactor>
    <text evidence="9">Mg(2+) or Mn(2+) required for ssDNA cleavage activity.</text>
</comment>
<keyword evidence="1 9" id="KW-0540">Nuclease</keyword>
<reference evidence="11" key="1">
    <citation type="journal article" date="2021" name="PeerJ">
        <title>Extensive microbial diversity within the chicken gut microbiome revealed by metagenomics and culture.</title>
        <authorList>
            <person name="Gilroy R."/>
            <person name="Ravi A."/>
            <person name="Getino M."/>
            <person name="Pursley I."/>
            <person name="Horton D.L."/>
            <person name="Alikhan N.F."/>
            <person name="Baker D."/>
            <person name="Gharbi K."/>
            <person name="Hall N."/>
            <person name="Watson M."/>
            <person name="Adriaenssens E.M."/>
            <person name="Foster-Nyarko E."/>
            <person name="Jarju S."/>
            <person name="Secka A."/>
            <person name="Antonio M."/>
            <person name="Oren A."/>
            <person name="Chaudhuri R.R."/>
            <person name="La Ragione R."/>
            <person name="Hildebrand F."/>
            <person name="Pallen M.J."/>
        </authorList>
    </citation>
    <scope>NUCLEOTIDE SEQUENCE</scope>
    <source>
        <strain evidence="11">ChiBcec16-3735</strain>
    </source>
</reference>
<dbReference type="GO" id="GO:0004527">
    <property type="term" value="F:exonuclease activity"/>
    <property type="evidence" value="ECO:0007669"/>
    <property type="project" value="UniProtKB-KW"/>
</dbReference>
<dbReference type="Pfam" id="PF01930">
    <property type="entry name" value="Cas_Cas4"/>
    <property type="match status" value="1"/>
</dbReference>
<dbReference type="InterPro" id="IPR013343">
    <property type="entry name" value="CRISPR-assoc_prot_Cas4"/>
</dbReference>
<comment type="similarity">
    <text evidence="9">Belongs to the CRISPR-associated exonuclease Cas4 family.</text>
</comment>
<reference evidence="11" key="2">
    <citation type="submission" date="2021-04" db="EMBL/GenBank/DDBJ databases">
        <authorList>
            <person name="Gilroy R."/>
        </authorList>
    </citation>
    <scope>NUCLEOTIDE SEQUENCE</scope>
    <source>
        <strain evidence="11">ChiBcec16-3735</strain>
    </source>
</reference>
<evidence type="ECO:0000256" key="2">
    <source>
        <dbReference type="ARBA" id="ARBA00022723"/>
    </source>
</evidence>
<evidence type="ECO:0000256" key="9">
    <source>
        <dbReference type="RuleBase" id="RU365022"/>
    </source>
</evidence>
<dbReference type="Gene3D" id="3.90.320.10">
    <property type="match status" value="1"/>
</dbReference>
<evidence type="ECO:0000256" key="4">
    <source>
        <dbReference type="ARBA" id="ARBA00022839"/>
    </source>
</evidence>